<evidence type="ECO:0000313" key="7">
    <source>
        <dbReference type="Proteomes" id="UP000181870"/>
    </source>
</evidence>
<dbReference type="AlphaFoldDB" id="A0A1G8F6N3"/>
<dbReference type="RefSeq" id="WP_074637040.1">
    <property type="nucleotide sequence ID" value="NZ_FNDO01000013.1"/>
</dbReference>
<gene>
    <name evidence="6" type="ORF">SAMN05192582_101323</name>
</gene>
<dbReference type="Proteomes" id="UP000181870">
    <property type="component" value="Unassembled WGS sequence"/>
</dbReference>
<keyword evidence="4" id="KW-0812">Transmembrane</keyword>
<dbReference type="Pfam" id="PF00534">
    <property type="entry name" value="Glycos_transf_1"/>
    <property type="match status" value="1"/>
</dbReference>
<accession>A0A1G8F6N3</accession>
<evidence type="ECO:0000256" key="4">
    <source>
        <dbReference type="SAM" id="Phobius"/>
    </source>
</evidence>
<protein>
    <submittedName>
        <fullName evidence="6">Glycosyltransferase involved in cell wall bisynthesis</fullName>
    </submittedName>
</protein>
<dbReference type="InterPro" id="IPR001296">
    <property type="entry name" value="Glyco_trans_1"/>
</dbReference>
<evidence type="ECO:0000256" key="3">
    <source>
        <dbReference type="ARBA" id="ARBA00022679"/>
    </source>
</evidence>
<keyword evidence="2" id="KW-0328">Glycosyltransferase</keyword>
<dbReference type="PANTHER" id="PTHR12526">
    <property type="entry name" value="GLYCOSYLTRANSFERASE"/>
    <property type="match status" value="1"/>
</dbReference>
<evidence type="ECO:0000256" key="1">
    <source>
        <dbReference type="ARBA" id="ARBA00009481"/>
    </source>
</evidence>
<organism evidence="6 7">
    <name type="scientific">Bacteroides ovatus</name>
    <dbReference type="NCBI Taxonomy" id="28116"/>
    <lineage>
        <taxon>Bacteria</taxon>
        <taxon>Pseudomonadati</taxon>
        <taxon>Bacteroidota</taxon>
        <taxon>Bacteroidia</taxon>
        <taxon>Bacteroidales</taxon>
        <taxon>Bacteroidaceae</taxon>
        <taxon>Bacteroides</taxon>
    </lineage>
</organism>
<evidence type="ECO:0000313" key="6">
    <source>
        <dbReference type="EMBL" id="SDH77843.1"/>
    </source>
</evidence>
<name>A0A1G8F6N3_BACOV</name>
<feature type="transmembrane region" description="Helical" evidence="4">
    <location>
        <begin position="50"/>
        <end position="75"/>
    </location>
</feature>
<keyword evidence="4" id="KW-1133">Transmembrane helix</keyword>
<evidence type="ECO:0000256" key="2">
    <source>
        <dbReference type="ARBA" id="ARBA00022676"/>
    </source>
</evidence>
<dbReference type="Gene3D" id="3.40.50.2000">
    <property type="entry name" value="Glycogen Phosphorylase B"/>
    <property type="match status" value="2"/>
</dbReference>
<proteinExistence type="inferred from homology"/>
<keyword evidence="4" id="KW-0472">Membrane</keyword>
<keyword evidence="3 6" id="KW-0808">Transferase</keyword>
<dbReference type="EMBL" id="FNDO01000013">
    <property type="protein sequence ID" value="SDH77843.1"/>
    <property type="molecule type" value="Genomic_DNA"/>
</dbReference>
<sequence length="345" mass="39452">MTKVLVVATSRKTRGGITSVVKAHETGEQWKKYHCRWIETHRDGNNIRKLWYLGTALVEYICLLPFYDIVHIHLATTRSAKRKKMFFYLAKWLSKKVILHFHPSNEKFLFKPMNVRLYRKLFSKADLVLVLSEQWRCWIKMALGLSNHIEVLYNPCPIVNRRDDLRKNHILFAGSIISRKGYETLIRGFAKIAQEHSDWKVIFAGNGEIANAMKIVECCGIQNQVEFLGWVTDKDKEKVFQEASVYCLASDGEGFPMGVLDAWAYGIPCVVTPVGGIPDIVVDGENGLVFGVGDVDGLANKLRMIISDRTLRENIVLGQDKYVKGAFNINSINRKLEKIYTRLLE</sequence>
<reference evidence="7" key="1">
    <citation type="submission" date="2016-10" db="EMBL/GenBank/DDBJ databases">
        <authorList>
            <person name="Varghese N."/>
            <person name="Submissions S."/>
        </authorList>
    </citation>
    <scope>NUCLEOTIDE SEQUENCE [LARGE SCALE GENOMIC DNA]</scope>
    <source>
        <strain evidence="7">NLAE-zl-C57</strain>
    </source>
</reference>
<evidence type="ECO:0000259" key="5">
    <source>
        <dbReference type="Pfam" id="PF00534"/>
    </source>
</evidence>
<dbReference type="SUPFAM" id="SSF53756">
    <property type="entry name" value="UDP-Glycosyltransferase/glycogen phosphorylase"/>
    <property type="match status" value="1"/>
</dbReference>
<feature type="domain" description="Glycosyl transferase family 1" evidence="5">
    <location>
        <begin position="166"/>
        <end position="315"/>
    </location>
</feature>
<dbReference type="PANTHER" id="PTHR12526:SF640">
    <property type="entry name" value="COLANIC ACID BIOSYNTHESIS GLYCOSYLTRANSFERASE WCAL-RELATED"/>
    <property type="match status" value="1"/>
</dbReference>
<dbReference type="GO" id="GO:0016757">
    <property type="term" value="F:glycosyltransferase activity"/>
    <property type="evidence" value="ECO:0007669"/>
    <property type="project" value="UniProtKB-KW"/>
</dbReference>
<dbReference type="CDD" id="cd03801">
    <property type="entry name" value="GT4_PimA-like"/>
    <property type="match status" value="1"/>
</dbReference>
<comment type="similarity">
    <text evidence="1">Belongs to the glycosyltransferase group 1 family. Glycosyltransferase 4 subfamily.</text>
</comment>